<dbReference type="PANTHER" id="PTHR31900">
    <property type="entry name" value="F-BOX/RNI SUPERFAMILY PROTEIN-RELATED"/>
    <property type="match status" value="1"/>
</dbReference>
<organism evidence="2 3">
    <name type="scientific">Eruca vesicaria subsp. sativa</name>
    <name type="common">Garden rocket</name>
    <name type="synonym">Eruca sativa</name>
    <dbReference type="NCBI Taxonomy" id="29727"/>
    <lineage>
        <taxon>Eukaryota</taxon>
        <taxon>Viridiplantae</taxon>
        <taxon>Streptophyta</taxon>
        <taxon>Embryophyta</taxon>
        <taxon>Tracheophyta</taxon>
        <taxon>Spermatophyta</taxon>
        <taxon>Magnoliopsida</taxon>
        <taxon>eudicotyledons</taxon>
        <taxon>Gunneridae</taxon>
        <taxon>Pentapetalae</taxon>
        <taxon>rosids</taxon>
        <taxon>malvids</taxon>
        <taxon>Brassicales</taxon>
        <taxon>Brassicaceae</taxon>
        <taxon>Brassiceae</taxon>
        <taxon>Eruca</taxon>
    </lineage>
</organism>
<evidence type="ECO:0000313" key="2">
    <source>
        <dbReference type="EMBL" id="CAH8376523.1"/>
    </source>
</evidence>
<dbReference type="SUPFAM" id="SSF52047">
    <property type="entry name" value="RNI-like"/>
    <property type="match status" value="1"/>
</dbReference>
<dbReference type="InterPro" id="IPR032675">
    <property type="entry name" value="LRR_dom_sf"/>
</dbReference>
<dbReference type="InterPro" id="IPR055411">
    <property type="entry name" value="LRR_FXL15/At3g58940/PEG3-like"/>
</dbReference>
<accession>A0ABC8L4Z4</accession>
<proteinExistence type="predicted"/>
<comment type="caution">
    <text evidence="2">The sequence shown here is derived from an EMBL/GenBank/DDBJ whole genome shotgun (WGS) entry which is preliminary data.</text>
</comment>
<gene>
    <name evidence="2" type="ORF">ERUC_LOCUS32409</name>
</gene>
<name>A0ABC8L4Z4_ERUVS</name>
<dbReference type="AlphaFoldDB" id="A0ABC8L4Z4"/>
<feature type="domain" description="F-box/LRR-repeat protein 15/At3g58940/PEG3-like LRR" evidence="1">
    <location>
        <begin position="30"/>
        <end position="167"/>
    </location>
</feature>
<keyword evidence="3" id="KW-1185">Reference proteome</keyword>
<dbReference type="Proteomes" id="UP001642260">
    <property type="component" value="Unassembled WGS sequence"/>
</dbReference>
<dbReference type="Gene3D" id="3.80.10.10">
    <property type="entry name" value="Ribonuclease Inhibitor"/>
    <property type="match status" value="1"/>
</dbReference>
<reference evidence="2 3" key="1">
    <citation type="submission" date="2022-03" db="EMBL/GenBank/DDBJ databases">
        <authorList>
            <person name="Macdonald S."/>
            <person name="Ahmed S."/>
            <person name="Newling K."/>
        </authorList>
    </citation>
    <scope>NUCLEOTIDE SEQUENCE [LARGE SCALE GENOMIC DNA]</scope>
</reference>
<dbReference type="EMBL" id="CAKOAT010464042">
    <property type="protein sequence ID" value="CAH8376523.1"/>
    <property type="molecule type" value="Genomic_DNA"/>
</dbReference>
<evidence type="ECO:0000259" key="1">
    <source>
        <dbReference type="Pfam" id="PF24758"/>
    </source>
</evidence>
<dbReference type="Pfam" id="PF24758">
    <property type="entry name" value="LRR_At5g56370"/>
    <property type="match status" value="1"/>
</dbReference>
<sequence length="229" mass="25594">MELHKRPVLRNLSIQLGRRCPTDADVGKLVENAVNRGVRKLFFSLQWAADPAILPKSLNTCKSLFHLKLSHKILVDFPPSSCLPSLVKLELYYVMYKDEASLVNLLSSCPILVTLFVVRIKDDNVAKFSVKVPSLRVLLYFNAMSPDENDAGRFLVMDTPALTQCYIGDISGDSWSIKSMHCLQRVFISGQSLHDMSKLLKSTSVVSSLCLYLTDELVNTLSLSLSIDL</sequence>
<evidence type="ECO:0000313" key="3">
    <source>
        <dbReference type="Proteomes" id="UP001642260"/>
    </source>
</evidence>
<protein>
    <recommendedName>
        <fullName evidence="1">F-box/LRR-repeat protein 15/At3g58940/PEG3-like LRR domain-containing protein</fullName>
    </recommendedName>
</protein>
<dbReference type="PANTHER" id="PTHR31900:SF34">
    <property type="entry name" value="EMB|CAB62440.1-RELATED"/>
    <property type="match status" value="1"/>
</dbReference>
<dbReference type="InterPro" id="IPR050232">
    <property type="entry name" value="FBL13/AtMIF1-like"/>
</dbReference>